<name>A0A836CL71_9STRA</name>
<dbReference type="Proteomes" id="UP000664859">
    <property type="component" value="Unassembled WGS sequence"/>
</dbReference>
<dbReference type="EMBL" id="JAFCMP010000090">
    <property type="protein sequence ID" value="KAG5187421.1"/>
    <property type="molecule type" value="Genomic_DNA"/>
</dbReference>
<reference evidence="1" key="1">
    <citation type="submission" date="2021-02" db="EMBL/GenBank/DDBJ databases">
        <title>First Annotated Genome of the Yellow-green Alga Tribonema minus.</title>
        <authorList>
            <person name="Mahan K.M."/>
        </authorList>
    </citation>
    <scope>NUCLEOTIDE SEQUENCE</scope>
    <source>
        <strain evidence="1">UTEX B ZZ1240</strain>
    </source>
</reference>
<sequence>MQSATPELFLRTANLVYDFLQLQDIAMRSAICKSNRDAITGIRGIVRDGSLYYSKDFSHVPPLSSSSADMYMVTAESSELLARASIHATRECTSTTWARMTGQAALQHGLIPPDSLVKRDTLRTKWGSSIAEVLQDMCCSADTVKVTAMETLSDKLPITAKRVIIKPGRANMEIKLPQGMRISSMLRVTSCGLHDVSIDLSTLPLLLSELQATQWTSMTYILDGVAVGVNWTSILMQCERLAVAHWAPTSTRRILCLMITTSTHADALDAALERHFIVSGVGLVSKNFFKAAVSVVLNVHRYVSVIMSCS</sequence>
<protein>
    <submittedName>
        <fullName evidence="1">Uncharacterized protein</fullName>
    </submittedName>
</protein>
<proteinExistence type="predicted"/>
<gene>
    <name evidence="1" type="ORF">JKP88DRAFT_243928</name>
</gene>
<organism evidence="1 2">
    <name type="scientific">Tribonema minus</name>
    <dbReference type="NCBI Taxonomy" id="303371"/>
    <lineage>
        <taxon>Eukaryota</taxon>
        <taxon>Sar</taxon>
        <taxon>Stramenopiles</taxon>
        <taxon>Ochrophyta</taxon>
        <taxon>PX clade</taxon>
        <taxon>Xanthophyceae</taxon>
        <taxon>Tribonematales</taxon>
        <taxon>Tribonemataceae</taxon>
        <taxon>Tribonema</taxon>
    </lineage>
</organism>
<dbReference type="AlphaFoldDB" id="A0A836CL71"/>
<evidence type="ECO:0000313" key="2">
    <source>
        <dbReference type="Proteomes" id="UP000664859"/>
    </source>
</evidence>
<keyword evidence="2" id="KW-1185">Reference proteome</keyword>
<comment type="caution">
    <text evidence="1">The sequence shown here is derived from an EMBL/GenBank/DDBJ whole genome shotgun (WGS) entry which is preliminary data.</text>
</comment>
<evidence type="ECO:0000313" key="1">
    <source>
        <dbReference type="EMBL" id="KAG5187421.1"/>
    </source>
</evidence>
<accession>A0A836CL71</accession>